<dbReference type="Gene3D" id="3.20.10.10">
    <property type="entry name" value="D-amino Acid Aminotransferase, subunit A, domain 2"/>
    <property type="match status" value="1"/>
</dbReference>
<gene>
    <name evidence="1" type="ORF">SAMN05421505_110117</name>
</gene>
<dbReference type="OrthoDB" id="8912228at2"/>
<proteinExistence type="predicted"/>
<accession>A0A1G7YZ78</accession>
<dbReference type="InterPro" id="IPR001544">
    <property type="entry name" value="Aminotrans_IV"/>
</dbReference>
<evidence type="ECO:0000313" key="2">
    <source>
        <dbReference type="Proteomes" id="UP000198923"/>
    </source>
</evidence>
<dbReference type="RefSeq" id="WP_093170665.1">
    <property type="nucleotide sequence ID" value="NZ_FNCN01000010.1"/>
</dbReference>
<dbReference type="AlphaFoldDB" id="A0A1G7YZ78"/>
<keyword evidence="2" id="KW-1185">Reference proteome</keyword>
<dbReference type="GO" id="GO:0016829">
    <property type="term" value="F:lyase activity"/>
    <property type="evidence" value="ECO:0007669"/>
    <property type="project" value="UniProtKB-KW"/>
</dbReference>
<keyword evidence="1" id="KW-0456">Lyase</keyword>
<dbReference type="Pfam" id="PF01063">
    <property type="entry name" value="Aminotran_4"/>
    <property type="match status" value="1"/>
</dbReference>
<organism evidence="1 2">
    <name type="scientific">Sinosporangium album</name>
    <dbReference type="NCBI Taxonomy" id="504805"/>
    <lineage>
        <taxon>Bacteria</taxon>
        <taxon>Bacillati</taxon>
        <taxon>Actinomycetota</taxon>
        <taxon>Actinomycetes</taxon>
        <taxon>Streptosporangiales</taxon>
        <taxon>Streptosporangiaceae</taxon>
        <taxon>Sinosporangium</taxon>
    </lineage>
</organism>
<dbReference type="Gene3D" id="3.30.470.10">
    <property type="match status" value="1"/>
</dbReference>
<dbReference type="InterPro" id="IPR043132">
    <property type="entry name" value="BCAT-like_C"/>
</dbReference>
<protein>
    <submittedName>
        <fullName evidence="1">Branched-chain amino acid aminotransferase/4-amino-4-deoxychorismate lyase</fullName>
    </submittedName>
</protein>
<reference evidence="1 2" key="1">
    <citation type="submission" date="2016-10" db="EMBL/GenBank/DDBJ databases">
        <authorList>
            <person name="de Groot N.N."/>
        </authorList>
    </citation>
    <scope>NUCLEOTIDE SEQUENCE [LARGE SCALE GENOMIC DNA]</scope>
    <source>
        <strain evidence="1 2">CPCC 201354</strain>
    </source>
</reference>
<keyword evidence="1" id="KW-0808">Transferase</keyword>
<dbReference type="STRING" id="504805.SAMN05421505_110117"/>
<sequence length="259" mass="27958">MAELNGAPVTPDALCRLALLNYGHFTSIRVDDRRVRGMALHLDRLVRDSRTLFDADLDPDLVRGYVRRVVRGTSGPLGVRVTVFDPDLDLGRPGATAHPQVLVTVRAAGATPAPPFTARTVEYGRDQAAVKHVGLFGTIKVRRDAQLAGYDDALFVDASGHVTEGPTWNVGFFDGERVLWPTGDVLPGVTMRLLQQAHPDHAIAPVRRRDVPAMRAAFATNAAVGVRAIGAIDGVPFPSDHPVLSALRKEYEAIPAEPV</sequence>
<evidence type="ECO:0000313" key="1">
    <source>
        <dbReference type="EMBL" id="SDH01596.1"/>
    </source>
</evidence>
<dbReference type="InterPro" id="IPR043131">
    <property type="entry name" value="BCAT-like_N"/>
</dbReference>
<dbReference type="GO" id="GO:0008483">
    <property type="term" value="F:transaminase activity"/>
    <property type="evidence" value="ECO:0007669"/>
    <property type="project" value="UniProtKB-KW"/>
</dbReference>
<dbReference type="EMBL" id="FNCN01000010">
    <property type="protein sequence ID" value="SDH01596.1"/>
    <property type="molecule type" value="Genomic_DNA"/>
</dbReference>
<dbReference type="NCBIfam" id="NF006734">
    <property type="entry name" value="PRK09266.1"/>
    <property type="match status" value="1"/>
</dbReference>
<keyword evidence="1" id="KW-0032">Aminotransferase</keyword>
<dbReference type="InterPro" id="IPR036038">
    <property type="entry name" value="Aminotransferase-like"/>
</dbReference>
<name>A0A1G7YZ78_9ACTN</name>
<dbReference type="SUPFAM" id="SSF56752">
    <property type="entry name" value="D-aminoacid aminotransferase-like PLP-dependent enzymes"/>
    <property type="match status" value="1"/>
</dbReference>
<dbReference type="Proteomes" id="UP000198923">
    <property type="component" value="Unassembled WGS sequence"/>
</dbReference>